<sequence length="447" mass="50512">MAVAHGANTWYGIYQDNNTDARMNTVKAVNQFLEQNEEDLTGTRSAARVALLWSDSTANHYQSTSEETDFTRGEDRLTEWQQGDARGSFMGWYDALSRSRILFDVIDEASIGDGSFQRYDLVILPESSCMSEEEAGHLEAYVRRGGKLIASFDTAFYDEEGTRRPQPLLADVLGLKEVVGILPSRFDHMETEWGDPLLKGMDQSLIPAPSLSVRGKPSPGVHTVMRYRRKQESRYEELPDATDFPFILRNRHGAGEAIYLTGNVGKFYECYALPEYRTLMTNAVRELCEDWVIVETEAESLHLSLRKKKNRWMLHLINYTGSMTRPIGSVLPLRMLPIRLRIPGFQATRIWSSALQRTLPFQEANGEVITELPELSIYDILVVEHGSASGKCRRSLFHNTTRGKGRDAHHEKRNLPTSDTKRKTSVEIFETTSGKFPSANCQGAGCQ</sequence>
<dbReference type="InterPro" id="IPR029062">
    <property type="entry name" value="Class_I_gatase-like"/>
</dbReference>
<feature type="domain" description="Beta-galactosidase trimerisation" evidence="2">
    <location>
        <begin position="47"/>
        <end position="261"/>
    </location>
</feature>
<dbReference type="CDD" id="cd03143">
    <property type="entry name" value="A4_beta-galactosidase_middle_domain"/>
    <property type="match status" value="1"/>
</dbReference>
<dbReference type="Gene3D" id="3.40.50.880">
    <property type="match status" value="1"/>
</dbReference>
<protein>
    <submittedName>
        <fullName evidence="3">Beta-galactosidase-like protein</fullName>
    </submittedName>
</protein>
<proteinExistence type="predicted"/>
<evidence type="ECO:0000313" key="3">
    <source>
        <dbReference type="EMBL" id="PTX61830.1"/>
    </source>
</evidence>
<feature type="region of interest" description="Disordered" evidence="1">
    <location>
        <begin position="398"/>
        <end position="424"/>
    </location>
</feature>
<evidence type="ECO:0000259" key="2">
    <source>
        <dbReference type="Pfam" id="PF08532"/>
    </source>
</evidence>
<accession>A0A2T6C0J3</accession>
<feature type="compositionally biased region" description="Basic and acidic residues" evidence="1">
    <location>
        <begin position="404"/>
        <end position="424"/>
    </location>
</feature>
<dbReference type="AlphaFoldDB" id="A0A2T6C0J3"/>
<comment type="caution">
    <text evidence="3">The sequence shown here is derived from an EMBL/GenBank/DDBJ whole genome shotgun (WGS) entry which is preliminary data.</text>
</comment>
<keyword evidence="4" id="KW-1185">Reference proteome</keyword>
<dbReference type="EMBL" id="QBKR01000006">
    <property type="protein sequence ID" value="PTX61830.1"/>
    <property type="molecule type" value="Genomic_DNA"/>
</dbReference>
<dbReference type="Proteomes" id="UP000244240">
    <property type="component" value="Unassembled WGS sequence"/>
</dbReference>
<reference evidence="3 4" key="1">
    <citation type="submission" date="2018-04" db="EMBL/GenBank/DDBJ databases">
        <title>Genomic Encyclopedia of Archaeal and Bacterial Type Strains, Phase II (KMG-II): from individual species to whole genera.</title>
        <authorList>
            <person name="Goeker M."/>
        </authorList>
    </citation>
    <scope>NUCLEOTIDE SEQUENCE [LARGE SCALE GENOMIC DNA]</scope>
    <source>
        <strain evidence="3 4">DSM 45787</strain>
    </source>
</reference>
<name>A0A2T6C0J3_9BACL</name>
<dbReference type="SUPFAM" id="SSF52317">
    <property type="entry name" value="Class I glutamine amidotransferase-like"/>
    <property type="match status" value="1"/>
</dbReference>
<evidence type="ECO:0000313" key="4">
    <source>
        <dbReference type="Proteomes" id="UP000244240"/>
    </source>
</evidence>
<dbReference type="Pfam" id="PF08532">
    <property type="entry name" value="Glyco_hydro_42M"/>
    <property type="match status" value="1"/>
</dbReference>
<evidence type="ECO:0000256" key="1">
    <source>
        <dbReference type="SAM" id="MobiDB-lite"/>
    </source>
</evidence>
<organism evidence="3 4">
    <name type="scientific">Melghirimyces profundicolus</name>
    <dbReference type="NCBI Taxonomy" id="1242148"/>
    <lineage>
        <taxon>Bacteria</taxon>
        <taxon>Bacillati</taxon>
        <taxon>Bacillota</taxon>
        <taxon>Bacilli</taxon>
        <taxon>Bacillales</taxon>
        <taxon>Thermoactinomycetaceae</taxon>
        <taxon>Melghirimyces</taxon>
    </lineage>
</organism>
<dbReference type="InterPro" id="IPR013738">
    <property type="entry name" value="Beta_galactosidase_Trimer"/>
</dbReference>
<dbReference type="GO" id="GO:0004565">
    <property type="term" value="F:beta-galactosidase activity"/>
    <property type="evidence" value="ECO:0007669"/>
    <property type="project" value="InterPro"/>
</dbReference>
<gene>
    <name evidence="3" type="ORF">C8P63_10682</name>
</gene>
<dbReference type="GO" id="GO:0005975">
    <property type="term" value="P:carbohydrate metabolic process"/>
    <property type="evidence" value="ECO:0007669"/>
    <property type="project" value="InterPro"/>
</dbReference>